<keyword evidence="10" id="KW-0393">Immunoglobulin domain</keyword>
<dbReference type="InterPro" id="IPR007110">
    <property type="entry name" value="Ig-like_dom"/>
</dbReference>
<keyword evidence="6 12" id="KW-1133">Transmembrane helix</keyword>
<dbReference type="RefSeq" id="XP_025025168.1">
    <property type="nucleotide sequence ID" value="XM_025169400.1"/>
</dbReference>
<comment type="subcellular location">
    <subcellularLocation>
        <location evidence="1">Membrane</location>
        <topology evidence="1">Single-pass type I membrane protein</topology>
    </subcellularLocation>
</comment>
<dbReference type="InterPro" id="IPR036179">
    <property type="entry name" value="Ig-like_dom_sf"/>
</dbReference>
<evidence type="ECO:0000256" key="1">
    <source>
        <dbReference type="ARBA" id="ARBA00004479"/>
    </source>
</evidence>
<evidence type="ECO:0000256" key="7">
    <source>
        <dbReference type="ARBA" id="ARBA00023136"/>
    </source>
</evidence>
<dbReference type="SUPFAM" id="SSF48726">
    <property type="entry name" value="Immunoglobulin"/>
    <property type="match status" value="3"/>
</dbReference>
<gene>
    <name evidence="16" type="primary">MADCAM1</name>
</gene>
<feature type="chain" id="PRO_5039887794" evidence="13">
    <location>
        <begin position="20"/>
        <end position="460"/>
    </location>
</feature>
<keyword evidence="7 12" id="KW-0472">Membrane</keyword>
<dbReference type="GeneID" id="112541162"/>
<dbReference type="CDD" id="cd00096">
    <property type="entry name" value="Ig"/>
    <property type="match status" value="1"/>
</dbReference>
<keyword evidence="8" id="KW-1015">Disulfide bond</keyword>
<dbReference type="PRINTS" id="PR01472">
    <property type="entry name" value="ICAMVCAM1"/>
</dbReference>
<dbReference type="GO" id="GO:0007229">
    <property type="term" value="P:integrin-mediated signaling pathway"/>
    <property type="evidence" value="ECO:0007669"/>
    <property type="project" value="InterPro"/>
</dbReference>
<feature type="domain" description="Ig-like" evidence="14">
    <location>
        <begin position="110"/>
        <end position="211"/>
    </location>
</feature>
<keyword evidence="15" id="KW-1185">Reference proteome</keyword>
<dbReference type="GO" id="GO:0098640">
    <property type="term" value="F:integrin binding involved in cell-matrix adhesion"/>
    <property type="evidence" value="ECO:0007669"/>
    <property type="project" value="InterPro"/>
</dbReference>
<feature type="signal peptide" evidence="13">
    <location>
        <begin position="1"/>
        <end position="19"/>
    </location>
</feature>
<sequence>MTVISLAVLFSLICCSCTGHPAPKPTIQPQKPLVKRGGTIQLICSMDCPGAEVQWEGLDTDLGNIVSNHTKSILTLTNATINLEGTKMCSGRCHGTSSQEKVELNVYSFPDTLRLDSQPKTLTAGQPARLFCSMSHVYPHGAFTMSWFQGDEQLQASKETEEEEMEDAQDQLFVYHSELELPTVAEDVVYKCKATLEIEQQTFVQETVAITIASPKSTQEILSATGSPILSLTSGRTSQTAVPELPTTAGWKSSFGTTTSLLPLVSTKHPTSGASVITVTATPTLESLTTDNSSITVMSNSTGSSYPTDQEFTTKPLSTSNYFLTEAAMKKPRDPCHPIIVPMPAQGIMGDALRVTCQTTECSKDIQIQWVETPVAQSQYRLEEAEGQSTLMVESVSLEHQGVYRCVVIASQPQIASLHVFVSDAPFNRDSLFIIGATASLLGLIIAGYASHRWRRRWQQ</sequence>
<feature type="domain" description="Ig-like" evidence="14">
    <location>
        <begin position="23"/>
        <end position="105"/>
    </location>
</feature>
<evidence type="ECO:0000256" key="9">
    <source>
        <dbReference type="ARBA" id="ARBA00023180"/>
    </source>
</evidence>
<dbReference type="Pfam" id="PF09085">
    <property type="entry name" value="Adhes-Ig_like"/>
    <property type="match status" value="1"/>
</dbReference>
<keyword evidence="9" id="KW-0325">Glycoprotein</keyword>
<protein>
    <submittedName>
        <fullName evidence="16">Mucosal addressin cell adhesion molecule 1 isoform X1</fullName>
    </submittedName>
</protein>
<dbReference type="KEGG" id="pbi:112541162"/>
<dbReference type="InterPro" id="IPR003987">
    <property type="entry name" value="ICAM_VCAM_N"/>
</dbReference>
<keyword evidence="11" id="KW-0175">Coiled coil</keyword>
<dbReference type="OMA" id="RALRIEC"/>
<name>A0A9F5IX00_PYTBI</name>
<reference evidence="16" key="1">
    <citation type="submission" date="2025-08" db="UniProtKB">
        <authorList>
            <consortium name="RefSeq"/>
        </authorList>
    </citation>
    <scope>IDENTIFICATION</scope>
    <source>
        <tissue evidence="16">Liver</tissue>
    </source>
</reference>
<keyword evidence="3 13" id="KW-0732">Signal</keyword>
<dbReference type="PROSITE" id="PS50835">
    <property type="entry name" value="IG_LIKE"/>
    <property type="match status" value="3"/>
</dbReference>
<evidence type="ECO:0000259" key="14">
    <source>
        <dbReference type="PROSITE" id="PS50835"/>
    </source>
</evidence>
<dbReference type="GO" id="GO:0016020">
    <property type="term" value="C:membrane"/>
    <property type="evidence" value="ECO:0007669"/>
    <property type="project" value="UniProtKB-SubCell"/>
</dbReference>
<dbReference type="InterPro" id="IPR015169">
    <property type="entry name" value="Adhes-Ig-like"/>
</dbReference>
<feature type="domain" description="Ig-like" evidence="14">
    <location>
        <begin position="338"/>
        <end position="416"/>
    </location>
</feature>
<dbReference type="CTD" id="8174"/>
<evidence type="ECO:0000256" key="12">
    <source>
        <dbReference type="SAM" id="Phobius"/>
    </source>
</evidence>
<dbReference type="Pfam" id="PF07679">
    <property type="entry name" value="I-set"/>
    <property type="match status" value="1"/>
</dbReference>
<dbReference type="GO" id="GO:0050901">
    <property type="term" value="P:leukocyte tethering or rolling"/>
    <property type="evidence" value="ECO:0007669"/>
    <property type="project" value="TreeGrafter"/>
</dbReference>
<feature type="coiled-coil region" evidence="11">
    <location>
        <begin position="151"/>
        <end position="178"/>
    </location>
</feature>
<evidence type="ECO:0000256" key="3">
    <source>
        <dbReference type="ARBA" id="ARBA00022729"/>
    </source>
</evidence>
<evidence type="ECO:0000256" key="6">
    <source>
        <dbReference type="ARBA" id="ARBA00022989"/>
    </source>
</evidence>
<keyword evidence="5" id="KW-0130">Cell adhesion</keyword>
<dbReference type="InterPro" id="IPR003599">
    <property type="entry name" value="Ig_sub"/>
</dbReference>
<evidence type="ECO:0000313" key="16">
    <source>
        <dbReference type="RefSeq" id="XP_025025168.1"/>
    </source>
</evidence>
<evidence type="ECO:0000256" key="13">
    <source>
        <dbReference type="SAM" id="SignalP"/>
    </source>
</evidence>
<dbReference type="SMART" id="SM00409">
    <property type="entry name" value="IG"/>
    <property type="match status" value="3"/>
</dbReference>
<dbReference type="PANTHER" id="PTHR14162:SF1">
    <property type="entry name" value="MUCOSAL ADDRESSIN CELL ADHESION MOLECULE 1"/>
    <property type="match status" value="1"/>
</dbReference>
<keyword evidence="2 12" id="KW-0812">Transmembrane</keyword>
<evidence type="ECO:0000313" key="15">
    <source>
        <dbReference type="Proteomes" id="UP000695026"/>
    </source>
</evidence>
<dbReference type="PANTHER" id="PTHR14162">
    <property type="entry name" value="MUCOSAL ADDRESSIN CELL ADHESION MOLECULE-1"/>
    <property type="match status" value="1"/>
</dbReference>
<dbReference type="OrthoDB" id="9907246at2759"/>
<dbReference type="GO" id="GO:2000403">
    <property type="term" value="P:positive regulation of lymphocyte migration"/>
    <property type="evidence" value="ECO:0007669"/>
    <property type="project" value="InterPro"/>
</dbReference>
<organism evidence="15 16">
    <name type="scientific">Python bivittatus</name>
    <name type="common">Burmese python</name>
    <name type="synonym">Python molurus bivittatus</name>
    <dbReference type="NCBI Taxonomy" id="176946"/>
    <lineage>
        <taxon>Eukaryota</taxon>
        <taxon>Metazoa</taxon>
        <taxon>Chordata</taxon>
        <taxon>Craniata</taxon>
        <taxon>Vertebrata</taxon>
        <taxon>Euteleostomi</taxon>
        <taxon>Lepidosauria</taxon>
        <taxon>Squamata</taxon>
        <taxon>Bifurcata</taxon>
        <taxon>Unidentata</taxon>
        <taxon>Episquamata</taxon>
        <taxon>Toxicofera</taxon>
        <taxon>Serpentes</taxon>
        <taxon>Henophidia</taxon>
        <taxon>Pythonidae</taxon>
        <taxon>Python</taxon>
    </lineage>
</organism>
<dbReference type="AlphaFoldDB" id="A0A9F5IX00"/>
<dbReference type="InterPro" id="IPR013783">
    <property type="entry name" value="Ig-like_fold"/>
</dbReference>
<proteinExistence type="predicted"/>
<accession>A0A9F5IX00</accession>
<evidence type="ECO:0000256" key="10">
    <source>
        <dbReference type="ARBA" id="ARBA00023319"/>
    </source>
</evidence>
<dbReference type="InterPro" id="IPR013098">
    <property type="entry name" value="Ig_I-set"/>
</dbReference>
<dbReference type="Proteomes" id="UP000695026">
    <property type="component" value="Unplaced"/>
</dbReference>
<dbReference type="GO" id="GO:0034113">
    <property type="term" value="P:heterotypic cell-cell adhesion"/>
    <property type="evidence" value="ECO:0007669"/>
    <property type="project" value="TreeGrafter"/>
</dbReference>
<evidence type="ECO:0000256" key="5">
    <source>
        <dbReference type="ARBA" id="ARBA00022889"/>
    </source>
</evidence>
<evidence type="ECO:0000256" key="8">
    <source>
        <dbReference type="ARBA" id="ARBA00023157"/>
    </source>
</evidence>
<evidence type="ECO:0000256" key="2">
    <source>
        <dbReference type="ARBA" id="ARBA00022692"/>
    </source>
</evidence>
<dbReference type="Gene3D" id="2.60.40.10">
    <property type="entry name" value="Immunoglobulins"/>
    <property type="match status" value="3"/>
</dbReference>
<evidence type="ECO:0000256" key="11">
    <source>
        <dbReference type="SAM" id="Coils"/>
    </source>
</evidence>
<feature type="transmembrane region" description="Helical" evidence="12">
    <location>
        <begin position="432"/>
        <end position="450"/>
    </location>
</feature>
<keyword evidence="4" id="KW-0677">Repeat</keyword>
<dbReference type="InterPro" id="IPR037413">
    <property type="entry name" value="MADCAM1"/>
</dbReference>
<evidence type="ECO:0000256" key="4">
    <source>
        <dbReference type="ARBA" id="ARBA00022737"/>
    </source>
</evidence>